<dbReference type="KEGG" id="ntr:B0W44_05450"/>
<dbReference type="PANTHER" id="PTHR46470">
    <property type="entry name" value="N-ACYLNEURAMINATE-9-PHOSPHATASE"/>
    <property type="match status" value="1"/>
</dbReference>
<evidence type="ECO:0000256" key="1">
    <source>
        <dbReference type="ARBA" id="ARBA00022801"/>
    </source>
</evidence>
<dbReference type="AlphaFoldDB" id="A0A1U9K5L0"/>
<reference evidence="3 4" key="1">
    <citation type="journal article" date="2015" name="Int. J. Syst. Evol. Microbiol.">
        <title>Novibacillus thermophilus gen. nov., sp. nov., a Gram-staining-negative and moderately thermophilic member of the family Thermoactinomycetaceae.</title>
        <authorList>
            <person name="Yang G."/>
            <person name="Chen J."/>
            <person name="Zhou S."/>
        </authorList>
    </citation>
    <scope>NUCLEOTIDE SEQUENCE [LARGE SCALE GENOMIC DNA]</scope>
    <source>
        <strain evidence="3 4">SG-1</strain>
    </source>
</reference>
<dbReference type="NCBIfam" id="TIGR01662">
    <property type="entry name" value="HAD-SF-IIIA"/>
    <property type="match status" value="1"/>
</dbReference>
<evidence type="ECO:0000313" key="4">
    <source>
        <dbReference type="Proteomes" id="UP000188603"/>
    </source>
</evidence>
<dbReference type="InterPro" id="IPR027706">
    <property type="entry name" value="PGP_Pase"/>
</dbReference>
<keyword evidence="4" id="KW-1185">Reference proteome</keyword>
<evidence type="ECO:0000256" key="2">
    <source>
        <dbReference type="ARBA" id="ARBA00022842"/>
    </source>
</evidence>
<dbReference type="NCBIfam" id="TIGR01668">
    <property type="entry name" value="YqeG_hyp_ppase"/>
    <property type="match status" value="1"/>
</dbReference>
<dbReference type="InterPro" id="IPR036412">
    <property type="entry name" value="HAD-like_sf"/>
</dbReference>
<dbReference type="InterPro" id="IPR006549">
    <property type="entry name" value="HAD-SF_hydro_IIIA"/>
</dbReference>
<proteinExistence type="predicted"/>
<keyword evidence="2" id="KW-0460">Magnesium</keyword>
<dbReference type="EMBL" id="CP019699">
    <property type="protein sequence ID" value="AQS55312.1"/>
    <property type="molecule type" value="Genomic_DNA"/>
</dbReference>
<dbReference type="InterPro" id="IPR023214">
    <property type="entry name" value="HAD_sf"/>
</dbReference>
<accession>A0A1U9K5L0</accession>
<name>A0A1U9K5L0_9BACL</name>
<dbReference type="InterPro" id="IPR010021">
    <property type="entry name" value="PGPP1/Gep4"/>
</dbReference>
<dbReference type="Gene3D" id="3.40.50.1000">
    <property type="entry name" value="HAD superfamily/HAD-like"/>
    <property type="match status" value="1"/>
</dbReference>
<dbReference type="Proteomes" id="UP000188603">
    <property type="component" value="Chromosome"/>
</dbReference>
<keyword evidence="1" id="KW-0378">Hydrolase</keyword>
<dbReference type="OrthoDB" id="9787572at2"/>
<sequence>MGWVDAVKRLIPKKFVKSVYDIDFNELQHRGFKAIILDLDNTLIETDKMDVTPELMHWLKQLESMGFRVMIVSNNTKTRVATFANMLQVPYIHAAKKPFYSSFQKALHHLEATPEETVIVGDQLLTDVLGGNKAGLYTILVVPISEREGFWTKVNRTFEKLVFMWMDLRGIKRWEE</sequence>
<dbReference type="SUPFAM" id="SSF56784">
    <property type="entry name" value="HAD-like"/>
    <property type="match status" value="1"/>
</dbReference>
<dbReference type="STRING" id="1471761.B0W44_05450"/>
<evidence type="ECO:0000313" key="3">
    <source>
        <dbReference type="EMBL" id="AQS55312.1"/>
    </source>
</evidence>
<dbReference type="InterPro" id="IPR051400">
    <property type="entry name" value="HAD-like_hydrolase"/>
</dbReference>
<organism evidence="3 4">
    <name type="scientific">Novibacillus thermophilus</name>
    <dbReference type="NCBI Taxonomy" id="1471761"/>
    <lineage>
        <taxon>Bacteria</taxon>
        <taxon>Bacillati</taxon>
        <taxon>Bacillota</taxon>
        <taxon>Bacilli</taxon>
        <taxon>Bacillales</taxon>
        <taxon>Thermoactinomycetaceae</taxon>
        <taxon>Novibacillus</taxon>
    </lineage>
</organism>
<dbReference type="GO" id="GO:0008962">
    <property type="term" value="F:phosphatidylglycerophosphatase activity"/>
    <property type="evidence" value="ECO:0007669"/>
    <property type="project" value="InterPro"/>
</dbReference>
<dbReference type="Pfam" id="PF09419">
    <property type="entry name" value="PGP_phosphatase"/>
    <property type="match status" value="1"/>
</dbReference>
<evidence type="ECO:0008006" key="5">
    <source>
        <dbReference type="Google" id="ProtNLM"/>
    </source>
</evidence>
<gene>
    <name evidence="3" type="ORF">B0W44_05450</name>
</gene>
<protein>
    <recommendedName>
        <fullName evidence="5">HAD family hydrolase</fullName>
    </recommendedName>
</protein>
<dbReference type="CDD" id="cd16416">
    <property type="entry name" value="HAD_BsYqeG-like"/>
    <property type="match status" value="1"/>
</dbReference>